<keyword evidence="2" id="KW-0378">Hydrolase</keyword>
<protein>
    <submittedName>
        <fullName evidence="2">NUDIX hydrolase</fullName>
    </submittedName>
</protein>
<sequence length="183" mass="19745">MHEPDAAWRTRFPDLFSETYVAYAGCRTSFTTAAAPDPLVSRLHVVAVTPGGHVVVCRSDQDHRFLPGGTREPGETLLALARRELLEEAGAELVGDLRHVGSHVADSDRPAPYRPHLPHPQAHWSWAVADVRLAGAPTNPDDGETVVEVLTLPPHEATDYLEVHDPVHAAIVRLAGAMGLLAA</sequence>
<dbReference type="KEGG" id="bcv:Bcav_0640"/>
<organism evidence="2 3">
    <name type="scientific">Beutenbergia cavernae (strain ATCC BAA-8 / DSM 12333 / CCUG 43141 / JCM 11478 / NBRC 16432 / NCIMB 13614 / HKI 0122)</name>
    <dbReference type="NCBI Taxonomy" id="471853"/>
    <lineage>
        <taxon>Bacteria</taxon>
        <taxon>Bacillati</taxon>
        <taxon>Actinomycetota</taxon>
        <taxon>Actinomycetes</taxon>
        <taxon>Micrococcales</taxon>
        <taxon>Beutenbergiaceae</taxon>
        <taxon>Beutenbergia</taxon>
    </lineage>
</organism>
<reference evidence="2 3" key="1">
    <citation type="journal article" date="2009" name="Stand. Genomic Sci.">
        <title>Complete genome sequence of Beutenbergia cavernae type strain (HKI 0122).</title>
        <authorList>
            <person name="Land M."/>
            <person name="Pukall R."/>
            <person name="Abt B."/>
            <person name="Goker M."/>
            <person name="Rohde M."/>
            <person name="Glavina Del Rio T."/>
            <person name="Tice H."/>
            <person name="Copeland A."/>
            <person name="Cheng J.F."/>
            <person name="Lucas S."/>
            <person name="Chen F."/>
            <person name="Nolan M."/>
            <person name="Bruce D."/>
            <person name="Goodwin L."/>
            <person name="Pitluck S."/>
            <person name="Ivanova N."/>
            <person name="Mavromatis K."/>
            <person name="Ovchinnikova G."/>
            <person name="Pati A."/>
            <person name="Chen A."/>
            <person name="Palaniappan K."/>
            <person name="Hauser L."/>
            <person name="Chang Y.J."/>
            <person name="Jefferies C.C."/>
            <person name="Saunders E."/>
            <person name="Brettin T."/>
            <person name="Detter J.C."/>
            <person name="Han C."/>
            <person name="Chain P."/>
            <person name="Bristow J."/>
            <person name="Eisen J.A."/>
            <person name="Markowitz V."/>
            <person name="Hugenholtz P."/>
            <person name="Kyrpides N.C."/>
            <person name="Klenk H.P."/>
            <person name="Lapidus A."/>
        </authorList>
    </citation>
    <scope>NUCLEOTIDE SEQUENCE [LARGE SCALE GENOMIC DNA]</scope>
    <source>
        <strain evidence="3">ATCC BAA-8 / DSM 12333 / NBRC 16432</strain>
    </source>
</reference>
<dbReference type="Proteomes" id="UP000007962">
    <property type="component" value="Chromosome"/>
</dbReference>
<evidence type="ECO:0000259" key="1">
    <source>
        <dbReference type="PROSITE" id="PS51462"/>
    </source>
</evidence>
<feature type="domain" description="Nudix hydrolase" evidence="1">
    <location>
        <begin position="38"/>
        <end position="174"/>
    </location>
</feature>
<dbReference type="InterPro" id="IPR015797">
    <property type="entry name" value="NUDIX_hydrolase-like_dom_sf"/>
</dbReference>
<dbReference type="AlphaFoldDB" id="C5BY08"/>
<dbReference type="Gene3D" id="3.90.79.10">
    <property type="entry name" value="Nucleoside Triphosphate Pyrophosphohydrolase"/>
    <property type="match status" value="1"/>
</dbReference>
<dbReference type="HOGENOM" id="CLU_126427_0_0_11"/>
<keyword evidence="3" id="KW-1185">Reference proteome</keyword>
<proteinExistence type="predicted"/>
<dbReference type="InterPro" id="IPR000086">
    <property type="entry name" value="NUDIX_hydrolase_dom"/>
</dbReference>
<dbReference type="eggNOG" id="COG0494">
    <property type="taxonomic scope" value="Bacteria"/>
</dbReference>
<dbReference type="RefSeq" id="WP_012725682.1">
    <property type="nucleotide sequence ID" value="NC_012669.1"/>
</dbReference>
<dbReference type="EMBL" id="CP001618">
    <property type="protein sequence ID" value="ACQ78902.1"/>
    <property type="molecule type" value="Genomic_DNA"/>
</dbReference>
<evidence type="ECO:0000313" key="2">
    <source>
        <dbReference type="EMBL" id="ACQ78902.1"/>
    </source>
</evidence>
<name>C5BY08_BEUC1</name>
<dbReference type="STRING" id="471853.Bcav_0640"/>
<dbReference type="SUPFAM" id="SSF55811">
    <property type="entry name" value="Nudix"/>
    <property type="match status" value="1"/>
</dbReference>
<dbReference type="Pfam" id="PF00293">
    <property type="entry name" value="NUDIX"/>
    <property type="match status" value="1"/>
</dbReference>
<dbReference type="PROSITE" id="PS51462">
    <property type="entry name" value="NUDIX"/>
    <property type="match status" value="1"/>
</dbReference>
<evidence type="ECO:0000313" key="3">
    <source>
        <dbReference type="Proteomes" id="UP000007962"/>
    </source>
</evidence>
<accession>C5BY08</accession>
<dbReference type="GO" id="GO:0016787">
    <property type="term" value="F:hydrolase activity"/>
    <property type="evidence" value="ECO:0007669"/>
    <property type="project" value="UniProtKB-KW"/>
</dbReference>
<gene>
    <name evidence="2" type="ordered locus">Bcav_0640</name>
</gene>